<evidence type="ECO:0000313" key="2">
    <source>
        <dbReference type="Proteomes" id="UP001372834"/>
    </source>
</evidence>
<organism evidence="1 2">
    <name type="scientific">Polyplax serrata</name>
    <name type="common">Common mouse louse</name>
    <dbReference type="NCBI Taxonomy" id="468196"/>
    <lineage>
        <taxon>Eukaryota</taxon>
        <taxon>Metazoa</taxon>
        <taxon>Ecdysozoa</taxon>
        <taxon>Arthropoda</taxon>
        <taxon>Hexapoda</taxon>
        <taxon>Insecta</taxon>
        <taxon>Pterygota</taxon>
        <taxon>Neoptera</taxon>
        <taxon>Paraneoptera</taxon>
        <taxon>Psocodea</taxon>
        <taxon>Troctomorpha</taxon>
        <taxon>Phthiraptera</taxon>
        <taxon>Anoplura</taxon>
        <taxon>Polyplacidae</taxon>
        <taxon>Polyplax</taxon>
    </lineage>
</organism>
<protein>
    <submittedName>
        <fullName evidence="1">Uncharacterized protein</fullName>
    </submittedName>
</protein>
<name>A0AAN8PAA7_POLSC</name>
<accession>A0AAN8PAA7</accession>
<proteinExistence type="predicted"/>
<dbReference type="Proteomes" id="UP001372834">
    <property type="component" value="Unassembled WGS sequence"/>
</dbReference>
<comment type="caution">
    <text evidence="1">The sequence shown here is derived from an EMBL/GenBank/DDBJ whole genome shotgun (WGS) entry which is preliminary data.</text>
</comment>
<evidence type="ECO:0000313" key="1">
    <source>
        <dbReference type="EMBL" id="KAK6625621.1"/>
    </source>
</evidence>
<gene>
    <name evidence="1" type="ORF">RUM43_005920</name>
</gene>
<dbReference type="EMBL" id="JAWJWE010000037">
    <property type="protein sequence ID" value="KAK6625621.1"/>
    <property type="molecule type" value="Genomic_DNA"/>
</dbReference>
<dbReference type="AlphaFoldDB" id="A0AAN8PAA7"/>
<reference evidence="1 2" key="1">
    <citation type="submission" date="2023-10" db="EMBL/GenBank/DDBJ databases">
        <title>Genomes of two closely related lineages of the louse Polyplax serrata with different host specificities.</title>
        <authorList>
            <person name="Martinu J."/>
            <person name="Tarabai H."/>
            <person name="Stefka J."/>
            <person name="Hypsa V."/>
        </authorList>
    </citation>
    <scope>NUCLEOTIDE SEQUENCE [LARGE SCALE GENOMIC DNA]</scope>
    <source>
        <strain evidence="1">HR10_N</strain>
    </source>
</reference>
<sequence length="98" mass="11050">MLPSFFCVEVIPNDFAYLNLTVEVVIKSKIRVLPYTQHEASYFDLSNTCLKAGGRSLGFRYHVGLNEPIVRSIRNKLDVITRLTYKGMSLPGAEHMAS</sequence>